<dbReference type="OrthoDB" id="4179687at2759"/>
<reference evidence="1" key="1">
    <citation type="submission" date="2021-12" db="EMBL/GenBank/DDBJ databases">
        <title>Curvularia clavata genome.</title>
        <authorList>
            <person name="Cao Y."/>
        </authorList>
    </citation>
    <scope>NUCLEOTIDE SEQUENCE</scope>
    <source>
        <strain evidence="1">Yc1106</strain>
    </source>
</reference>
<dbReference type="EMBL" id="CP089278">
    <property type="protein sequence ID" value="USP79446.1"/>
    <property type="molecule type" value="Genomic_DNA"/>
</dbReference>
<keyword evidence="2" id="KW-1185">Reference proteome</keyword>
<dbReference type="InterPro" id="IPR029068">
    <property type="entry name" value="Glyas_Bleomycin-R_OHBP_Dase"/>
</dbReference>
<dbReference type="AlphaFoldDB" id="A0A9Q9DVH7"/>
<evidence type="ECO:0000313" key="2">
    <source>
        <dbReference type="Proteomes" id="UP001056012"/>
    </source>
</evidence>
<evidence type="ECO:0008006" key="3">
    <source>
        <dbReference type="Google" id="ProtNLM"/>
    </source>
</evidence>
<protein>
    <recommendedName>
        <fullName evidence="3">Glyoxalase-like domain-containing protein</fullName>
    </recommendedName>
</protein>
<dbReference type="Gene3D" id="3.10.180.10">
    <property type="entry name" value="2,3-Dihydroxybiphenyl 1,2-Dioxygenase, domain 1"/>
    <property type="match status" value="1"/>
</dbReference>
<name>A0A9Q9DVH7_CURCL</name>
<proteinExistence type="predicted"/>
<evidence type="ECO:0000313" key="1">
    <source>
        <dbReference type="EMBL" id="USP79446.1"/>
    </source>
</evidence>
<dbReference type="SUPFAM" id="SSF54593">
    <property type="entry name" value="Glyoxalase/Bleomycin resistance protein/Dihydroxybiphenyl dioxygenase"/>
    <property type="match status" value="1"/>
</dbReference>
<accession>A0A9Q9DVH7</accession>
<organism evidence="1 2">
    <name type="scientific">Curvularia clavata</name>
    <dbReference type="NCBI Taxonomy" id="95742"/>
    <lineage>
        <taxon>Eukaryota</taxon>
        <taxon>Fungi</taxon>
        <taxon>Dikarya</taxon>
        <taxon>Ascomycota</taxon>
        <taxon>Pezizomycotina</taxon>
        <taxon>Dothideomycetes</taxon>
        <taxon>Pleosporomycetidae</taxon>
        <taxon>Pleosporales</taxon>
        <taxon>Pleosporineae</taxon>
        <taxon>Pleosporaceae</taxon>
        <taxon>Curvularia</taxon>
    </lineage>
</organism>
<gene>
    <name evidence="1" type="ORF">yc1106_06720</name>
</gene>
<sequence>MTTQKKAGSDTKLGPAPTRLRQIALTTRDLENTKLLLTYILGVDVVFEDDAVEQWGLKNFLGLQRPCITRASYTDKAAVPLGGDFIEVVAPTKEGTTVGRLLDKRGEGGFMIIMQTGDAKKRCDYIKENNLANVIVEHEYRDAICIQYHPKGIKVVVAQVWWLMRRPGGMMAELDSHTPGPTNPDPVGSRFSPWHACGPADESYIRGMERTGHLALEGCVLRLQPGDMGHEAAARQWEEIFGVSRSRDLLAFTNARLGFIPGEAGLAEGLVSITVGVKGKEHYDAILERARTAGICGDGWIQMCGIKWYFSLTGHGEDKGKL</sequence>
<dbReference type="VEuPathDB" id="FungiDB:yc1106_06720"/>
<dbReference type="Proteomes" id="UP001056012">
    <property type="component" value="Chromosome 5"/>
</dbReference>